<keyword evidence="2" id="KW-1185">Reference proteome</keyword>
<evidence type="ECO:0000313" key="1">
    <source>
        <dbReference type="EMBL" id="MFC6170348.1"/>
    </source>
</evidence>
<accession>A0ABW1RC69</accession>
<sequence length="207" mass="22009">MAIDIIPLLYPNQQQFYPEVAPEAVTGLDSHLSVWATANGALIYNTVKDLIGTISGQSGADGKSAYELAVVDGFSGTEAEWLASLKGPTGATGPQGPTGKDAVSQIIDGGNSTTNGRAVNSPPSYYQTNYPAKEVREFKQTDNVGVTLVSGQTSTYGILSTRVPGTDTGFGRPRQTFEPTLSARPLTYVRIGISDTAWSDWELVTTW</sequence>
<evidence type="ECO:0000313" key="2">
    <source>
        <dbReference type="Proteomes" id="UP001596289"/>
    </source>
</evidence>
<evidence type="ECO:0008006" key="3">
    <source>
        <dbReference type="Google" id="ProtNLM"/>
    </source>
</evidence>
<dbReference type="RefSeq" id="WP_164509530.1">
    <property type="nucleotide sequence ID" value="NZ_JBHSSL010000041.1"/>
</dbReference>
<dbReference type="Proteomes" id="UP001596289">
    <property type="component" value="Unassembled WGS sequence"/>
</dbReference>
<dbReference type="EMBL" id="JBHSSL010000041">
    <property type="protein sequence ID" value="MFC6170348.1"/>
    <property type="molecule type" value="Genomic_DNA"/>
</dbReference>
<protein>
    <recommendedName>
        <fullName evidence="3">Collagen-like protein</fullName>
    </recommendedName>
</protein>
<reference evidence="2" key="1">
    <citation type="journal article" date="2019" name="Int. J. Syst. Evol. Microbiol.">
        <title>The Global Catalogue of Microorganisms (GCM) 10K type strain sequencing project: providing services to taxonomists for standard genome sequencing and annotation.</title>
        <authorList>
            <consortium name="The Broad Institute Genomics Platform"/>
            <consortium name="The Broad Institute Genome Sequencing Center for Infectious Disease"/>
            <person name="Wu L."/>
            <person name="Ma J."/>
        </authorList>
    </citation>
    <scope>NUCLEOTIDE SEQUENCE [LARGE SCALE GENOMIC DNA]</scope>
    <source>
        <strain evidence="2">CCM 8904</strain>
    </source>
</reference>
<name>A0ABW1RC69_9LACO</name>
<proteinExistence type="predicted"/>
<comment type="caution">
    <text evidence="1">The sequence shown here is derived from an EMBL/GenBank/DDBJ whole genome shotgun (WGS) entry which is preliminary data.</text>
</comment>
<gene>
    <name evidence="1" type="ORF">ACFQGP_07150</name>
</gene>
<organism evidence="1 2">
    <name type="scientific">Loigolactobacillus jiayinensis</name>
    <dbReference type="NCBI Taxonomy" id="2486016"/>
    <lineage>
        <taxon>Bacteria</taxon>
        <taxon>Bacillati</taxon>
        <taxon>Bacillota</taxon>
        <taxon>Bacilli</taxon>
        <taxon>Lactobacillales</taxon>
        <taxon>Lactobacillaceae</taxon>
        <taxon>Loigolactobacillus</taxon>
    </lineage>
</organism>